<dbReference type="InterPro" id="IPR029787">
    <property type="entry name" value="Nucleotide_cyclase"/>
</dbReference>
<dbReference type="EMBL" id="AP026709">
    <property type="protein sequence ID" value="BDQ37728.1"/>
    <property type="molecule type" value="Genomic_DNA"/>
</dbReference>
<keyword evidence="6" id="KW-1185">Reference proteome</keyword>
<dbReference type="InterPro" id="IPR050469">
    <property type="entry name" value="Diguanylate_Cyclase"/>
</dbReference>
<evidence type="ECO:0000256" key="2">
    <source>
        <dbReference type="ARBA" id="ARBA00034247"/>
    </source>
</evidence>
<dbReference type="EC" id="2.7.7.65" evidence="1"/>
<dbReference type="SUPFAM" id="SSF55073">
    <property type="entry name" value="Nucleotide cyclase"/>
    <property type="match status" value="1"/>
</dbReference>
<evidence type="ECO:0000313" key="6">
    <source>
        <dbReference type="Proteomes" id="UP001317742"/>
    </source>
</evidence>
<dbReference type="Gene3D" id="3.30.70.270">
    <property type="match status" value="1"/>
</dbReference>
<dbReference type="PANTHER" id="PTHR45138">
    <property type="entry name" value="REGULATORY COMPONENTS OF SENSORY TRANSDUCTION SYSTEM"/>
    <property type="match status" value="1"/>
</dbReference>
<evidence type="ECO:0000313" key="5">
    <source>
        <dbReference type="EMBL" id="BDQ37728.1"/>
    </source>
</evidence>
<dbReference type="NCBIfam" id="TIGR00254">
    <property type="entry name" value="GGDEF"/>
    <property type="match status" value="1"/>
</dbReference>
<protein>
    <recommendedName>
        <fullName evidence="1">diguanylate cyclase</fullName>
        <ecNumber evidence="1">2.7.7.65</ecNumber>
    </recommendedName>
</protein>
<dbReference type="Pfam" id="PF00990">
    <property type="entry name" value="GGDEF"/>
    <property type="match status" value="1"/>
</dbReference>
<organism evidence="5 6">
    <name type="scientific">Pseudodesulfovibrio nedwellii</name>
    <dbReference type="NCBI Taxonomy" id="2973072"/>
    <lineage>
        <taxon>Bacteria</taxon>
        <taxon>Pseudomonadati</taxon>
        <taxon>Thermodesulfobacteriota</taxon>
        <taxon>Desulfovibrionia</taxon>
        <taxon>Desulfovibrionales</taxon>
        <taxon>Desulfovibrionaceae</taxon>
    </lineage>
</organism>
<feature type="transmembrane region" description="Helical" evidence="3">
    <location>
        <begin position="18"/>
        <end position="42"/>
    </location>
</feature>
<feature type="transmembrane region" description="Helical" evidence="3">
    <location>
        <begin position="54"/>
        <end position="74"/>
    </location>
</feature>
<accession>A0ABN6S6I1</accession>
<feature type="domain" description="GGDEF" evidence="4">
    <location>
        <begin position="129"/>
        <end position="258"/>
    </location>
</feature>
<keyword evidence="3" id="KW-0812">Transmembrane</keyword>
<evidence type="ECO:0000256" key="3">
    <source>
        <dbReference type="SAM" id="Phobius"/>
    </source>
</evidence>
<dbReference type="PANTHER" id="PTHR45138:SF9">
    <property type="entry name" value="DIGUANYLATE CYCLASE DGCM-RELATED"/>
    <property type="match status" value="1"/>
</dbReference>
<dbReference type="PROSITE" id="PS50887">
    <property type="entry name" value="GGDEF"/>
    <property type="match status" value="1"/>
</dbReference>
<sequence>MSTEKHTTHRPKARYKAFYILSVLALAALFCVSFGVIYTLIVSPPDKPETMMRMVYLIMVGGFFILAAQALLILKRVMSVMDCDAVTAEEMAERLEQLAILDDLTKAYNRGKFESVTTRELANVRRYQHELSGIIFDVDNFKTINEDHGYSTGDRLLANLAHYVNGKLRNNDYLFRWRGGKFIILAPHTELDKAALVAEKLRQIVSHKLFGGKIKMSISLGVAQANAEDTTDTFMQRLQAALAGAKNSGKNRVAINKNDSSQS</sequence>
<keyword evidence="3" id="KW-1133">Transmembrane helix</keyword>
<dbReference type="RefSeq" id="WP_281760247.1">
    <property type="nucleotide sequence ID" value="NZ_AP026709.1"/>
</dbReference>
<evidence type="ECO:0000259" key="4">
    <source>
        <dbReference type="PROSITE" id="PS50887"/>
    </source>
</evidence>
<dbReference type="CDD" id="cd01949">
    <property type="entry name" value="GGDEF"/>
    <property type="match status" value="1"/>
</dbReference>
<proteinExistence type="predicted"/>
<evidence type="ECO:0000256" key="1">
    <source>
        <dbReference type="ARBA" id="ARBA00012528"/>
    </source>
</evidence>
<dbReference type="SMART" id="SM00267">
    <property type="entry name" value="GGDEF"/>
    <property type="match status" value="1"/>
</dbReference>
<name>A0ABN6S6I1_9BACT</name>
<dbReference type="InterPro" id="IPR043128">
    <property type="entry name" value="Rev_trsase/Diguanyl_cyclase"/>
</dbReference>
<reference evidence="5 6" key="1">
    <citation type="submission" date="2022-08" db="EMBL/GenBank/DDBJ databases">
        <title>Genome Sequence of the sulphate-reducing bacterium, Pseudodesulfovibrio sp. SYK.</title>
        <authorList>
            <person name="Kondo R."/>
            <person name="Kataoka T."/>
        </authorList>
    </citation>
    <scope>NUCLEOTIDE SEQUENCE [LARGE SCALE GENOMIC DNA]</scope>
    <source>
        <strain evidence="5 6">SYK</strain>
    </source>
</reference>
<comment type="catalytic activity">
    <reaction evidence="2">
        <text>2 GTP = 3',3'-c-di-GMP + 2 diphosphate</text>
        <dbReference type="Rhea" id="RHEA:24898"/>
        <dbReference type="ChEBI" id="CHEBI:33019"/>
        <dbReference type="ChEBI" id="CHEBI:37565"/>
        <dbReference type="ChEBI" id="CHEBI:58805"/>
        <dbReference type="EC" id="2.7.7.65"/>
    </reaction>
</comment>
<dbReference type="InterPro" id="IPR000160">
    <property type="entry name" value="GGDEF_dom"/>
</dbReference>
<keyword evidence="3" id="KW-0472">Membrane</keyword>
<dbReference type="Proteomes" id="UP001317742">
    <property type="component" value="Chromosome"/>
</dbReference>
<gene>
    <name evidence="5" type="ORF">SYK_20880</name>
</gene>